<gene>
    <name evidence="1" type="ORF">ABW05_24130</name>
</gene>
<proteinExistence type="predicted"/>
<evidence type="ECO:0000313" key="2">
    <source>
        <dbReference type="Proteomes" id="UP000036499"/>
    </source>
</evidence>
<protein>
    <submittedName>
        <fullName evidence="1">Uncharacterized protein</fullName>
    </submittedName>
</protein>
<reference evidence="1 2" key="1">
    <citation type="submission" date="2015-05" db="EMBL/GenBank/DDBJ databases">
        <title>Genome sequence of Mycobacterium senegalense.</title>
        <authorList>
            <person name="Greninger A.L."/>
            <person name="Miller S."/>
        </authorList>
    </citation>
    <scope>NUCLEOTIDE SEQUENCE [LARGE SCALE GENOMIC DNA]</scope>
    <source>
        <strain evidence="1 2">CK2</strain>
    </source>
</reference>
<sequence>MTAPTELSWEALYRPPTRDEALEMVARNLAGPWPGPNRITIAVILAEHLLRLAEREGQAWWVE</sequence>
<name>A0ABR5G1L8_9MYCO</name>
<comment type="caution">
    <text evidence="1">The sequence shown here is derived from an EMBL/GenBank/DDBJ whole genome shotgun (WGS) entry which is preliminary data.</text>
</comment>
<organism evidence="1 2">
    <name type="scientific">Mycolicibacterium senegalense</name>
    <dbReference type="NCBI Taxonomy" id="1796"/>
    <lineage>
        <taxon>Bacteria</taxon>
        <taxon>Bacillati</taxon>
        <taxon>Actinomycetota</taxon>
        <taxon>Actinomycetes</taxon>
        <taxon>Mycobacteriales</taxon>
        <taxon>Mycobacteriaceae</taxon>
        <taxon>Mycolicibacterium</taxon>
    </lineage>
</organism>
<keyword evidence="2" id="KW-1185">Reference proteome</keyword>
<evidence type="ECO:0000313" key="1">
    <source>
        <dbReference type="EMBL" id="KLO54096.1"/>
    </source>
</evidence>
<dbReference type="RefSeq" id="WP_047039425.1">
    <property type="nucleotide sequence ID" value="NZ_LDCO01000021.1"/>
</dbReference>
<dbReference type="EMBL" id="LDPU01000001">
    <property type="protein sequence ID" value="KLO54096.1"/>
    <property type="molecule type" value="Genomic_DNA"/>
</dbReference>
<accession>A0ABR5G1L8</accession>
<dbReference type="Proteomes" id="UP000036499">
    <property type="component" value="Unassembled WGS sequence"/>
</dbReference>